<dbReference type="OrthoDB" id="5243844at2"/>
<dbReference type="InterPro" id="IPR008920">
    <property type="entry name" value="TF_FadR/GntR_C"/>
</dbReference>
<dbReference type="Pfam" id="PF07729">
    <property type="entry name" value="FCD"/>
    <property type="match status" value="1"/>
</dbReference>
<dbReference type="GO" id="GO:0003700">
    <property type="term" value="F:DNA-binding transcription factor activity"/>
    <property type="evidence" value="ECO:0007669"/>
    <property type="project" value="InterPro"/>
</dbReference>
<evidence type="ECO:0000256" key="3">
    <source>
        <dbReference type="ARBA" id="ARBA00023163"/>
    </source>
</evidence>
<evidence type="ECO:0000313" key="7">
    <source>
        <dbReference type="Proteomes" id="UP000217889"/>
    </source>
</evidence>
<keyword evidence="3" id="KW-0804">Transcription</keyword>
<dbReference type="SMART" id="SM00895">
    <property type="entry name" value="FCD"/>
    <property type="match status" value="1"/>
</dbReference>
<evidence type="ECO:0000259" key="5">
    <source>
        <dbReference type="PROSITE" id="PS50949"/>
    </source>
</evidence>
<keyword evidence="1" id="KW-0805">Transcription regulation</keyword>
<dbReference type="PANTHER" id="PTHR43537">
    <property type="entry name" value="TRANSCRIPTIONAL REGULATOR, GNTR FAMILY"/>
    <property type="match status" value="1"/>
</dbReference>
<dbReference type="Gene3D" id="1.10.10.10">
    <property type="entry name" value="Winged helix-like DNA-binding domain superfamily/Winged helix DNA-binding domain"/>
    <property type="match status" value="1"/>
</dbReference>
<evidence type="ECO:0000256" key="2">
    <source>
        <dbReference type="ARBA" id="ARBA00023125"/>
    </source>
</evidence>
<dbReference type="InterPro" id="IPR000524">
    <property type="entry name" value="Tscrpt_reg_HTH_GntR"/>
</dbReference>
<keyword evidence="2" id="KW-0238">DNA-binding</keyword>
<dbReference type="SUPFAM" id="SSF46785">
    <property type="entry name" value="Winged helix' DNA-binding domain"/>
    <property type="match status" value="1"/>
</dbReference>
<dbReference type="InterPro" id="IPR036388">
    <property type="entry name" value="WH-like_DNA-bd_sf"/>
</dbReference>
<dbReference type="SUPFAM" id="SSF48008">
    <property type="entry name" value="GntR ligand-binding domain-like"/>
    <property type="match status" value="1"/>
</dbReference>
<dbReference type="KEGG" id="bgg:CFK41_14265"/>
<dbReference type="Proteomes" id="UP000217889">
    <property type="component" value="Chromosome"/>
</dbReference>
<feature type="coiled-coil region" evidence="4">
    <location>
        <begin position="117"/>
        <end position="144"/>
    </location>
</feature>
<accession>A0A291H2P6</accession>
<dbReference type="EMBL" id="CP023564">
    <property type="protein sequence ID" value="ATG56646.1"/>
    <property type="molecule type" value="Genomic_DNA"/>
</dbReference>
<name>A0A291H2P6_9MICO</name>
<organism evidence="6 7">
    <name type="scientific">Brachybacterium ginsengisoli</name>
    <dbReference type="NCBI Taxonomy" id="1331682"/>
    <lineage>
        <taxon>Bacteria</taxon>
        <taxon>Bacillati</taxon>
        <taxon>Actinomycetota</taxon>
        <taxon>Actinomycetes</taxon>
        <taxon>Micrococcales</taxon>
        <taxon>Dermabacteraceae</taxon>
        <taxon>Brachybacterium</taxon>
    </lineage>
</organism>
<dbReference type="InterPro" id="IPR011711">
    <property type="entry name" value="GntR_C"/>
</dbReference>
<dbReference type="PANTHER" id="PTHR43537:SF24">
    <property type="entry name" value="GLUCONATE OPERON TRANSCRIPTIONAL REPRESSOR"/>
    <property type="match status" value="1"/>
</dbReference>
<dbReference type="GO" id="GO:0003677">
    <property type="term" value="F:DNA binding"/>
    <property type="evidence" value="ECO:0007669"/>
    <property type="project" value="UniProtKB-KW"/>
</dbReference>
<protein>
    <submittedName>
        <fullName evidence="6">GntR family transcriptional regulator</fullName>
    </submittedName>
</protein>
<dbReference type="PROSITE" id="PS50949">
    <property type="entry name" value="HTH_GNTR"/>
    <property type="match status" value="1"/>
</dbReference>
<evidence type="ECO:0000256" key="4">
    <source>
        <dbReference type="SAM" id="Coils"/>
    </source>
</evidence>
<reference evidence="6 7" key="1">
    <citation type="journal article" date="2014" name="Int. J. Syst. Evol. Microbiol.">
        <title>Brachybacterium ginsengisoli sp. nov., isolated from soil of a ginseng field.</title>
        <authorList>
            <person name="Hoang V.A."/>
            <person name="Kim Y.J."/>
            <person name="Nguyen N.L."/>
            <person name="Yang D.C."/>
        </authorList>
    </citation>
    <scope>NUCLEOTIDE SEQUENCE [LARGE SCALE GENOMIC DNA]</scope>
    <source>
        <strain evidence="6 7">DCY80</strain>
    </source>
</reference>
<sequence length="240" mass="26001">MLLADGVARAGGWTEGAAVAIATGQYKLGPASLTEALFASLRERIINGDIAPGEKVTEQRVADEYGVARPTAKACLERLTSLGLLRRTAHRSASVPLLDAAEIDDLFFSRQTFESAAAAHLARAKDLTEEITTAQEAMRHAVERGDFRGQVQHDIDFHWALVNGVRSDRLARMYEIIAGEIHLTMGQFAAHRRTSPTTVVGEHEEIMDAIREGDVEAAEAALAEHLGRAHERVTAQITAG</sequence>
<keyword evidence="7" id="KW-1185">Reference proteome</keyword>
<gene>
    <name evidence="6" type="ORF">CFK41_14265</name>
</gene>
<feature type="domain" description="HTH gntR-type" evidence="5">
    <location>
        <begin position="31"/>
        <end position="98"/>
    </location>
</feature>
<dbReference type="Pfam" id="PF00392">
    <property type="entry name" value="GntR"/>
    <property type="match status" value="1"/>
</dbReference>
<dbReference type="AlphaFoldDB" id="A0A291H2P6"/>
<evidence type="ECO:0000313" key="6">
    <source>
        <dbReference type="EMBL" id="ATG56646.1"/>
    </source>
</evidence>
<dbReference type="InterPro" id="IPR036390">
    <property type="entry name" value="WH_DNA-bd_sf"/>
</dbReference>
<evidence type="ECO:0000256" key="1">
    <source>
        <dbReference type="ARBA" id="ARBA00023015"/>
    </source>
</evidence>
<dbReference type="Gene3D" id="1.20.120.530">
    <property type="entry name" value="GntR ligand-binding domain-like"/>
    <property type="match status" value="1"/>
</dbReference>
<dbReference type="SMART" id="SM00345">
    <property type="entry name" value="HTH_GNTR"/>
    <property type="match status" value="1"/>
</dbReference>
<keyword evidence="4" id="KW-0175">Coiled coil</keyword>
<proteinExistence type="predicted"/>